<name>A0AAN6M4T1_9PLEO</name>
<comment type="caution">
    <text evidence="7">The sequence shown here is derived from an EMBL/GenBank/DDBJ whole genome shotgun (WGS) entry which is preliminary data.</text>
</comment>
<dbReference type="GO" id="GO:0005975">
    <property type="term" value="P:carbohydrate metabolic process"/>
    <property type="evidence" value="ECO:0007669"/>
    <property type="project" value="InterPro"/>
</dbReference>
<gene>
    <name evidence="7" type="ORF">GRF29_8g1098677</name>
</gene>
<evidence type="ECO:0000256" key="1">
    <source>
        <dbReference type="ARBA" id="ARBA00009865"/>
    </source>
</evidence>
<evidence type="ECO:0000256" key="5">
    <source>
        <dbReference type="RuleBase" id="RU361187"/>
    </source>
</evidence>
<reference evidence="7 8" key="1">
    <citation type="submission" date="2021-02" db="EMBL/GenBank/DDBJ databases">
        <title>Genome assembly of Pseudopithomyces chartarum.</title>
        <authorList>
            <person name="Jauregui R."/>
            <person name="Singh J."/>
            <person name="Voisey C."/>
        </authorList>
    </citation>
    <scope>NUCLEOTIDE SEQUENCE [LARGE SCALE GENOMIC DNA]</scope>
    <source>
        <strain evidence="7 8">AGR01</strain>
    </source>
</reference>
<protein>
    <submittedName>
        <fullName evidence="7">Uncharacterized protein</fullName>
    </submittedName>
</protein>
<keyword evidence="3 5" id="KW-0378">Hydrolase</keyword>
<feature type="region of interest" description="Disordered" evidence="6">
    <location>
        <begin position="196"/>
        <end position="275"/>
    </location>
</feature>
<evidence type="ECO:0000256" key="3">
    <source>
        <dbReference type="ARBA" id="ARBA00022801"/>
    </source>
</evidence>
<proteinExistence type="inferred from homology"/>
<dbReference type="Proteomes" id="UP001280581">
    <property type="component" value="Unassembled WGS sequence"/>
</dbReference>
<dbReference type="EMBL" id="WVTA01000002">
    <property type="protein sequence ID" value="KAK3215793.1"/>
    <property type="molecule type" value="Genomic_DNA"/>
</dbReference>
<evidence type="ECO:0000313" key="8">
    <source>
        <dbReference type="Proteomes" id="UP001280581"/>
    </source>
</evidence>
<dbReference type="AlphaFoldDB" id="A0AAN6M4T1"/>
<feature type="compositionally biased region" description="Basic and acidic residues" evidence="6">
    <location>
        <begin position="223"/>
        <end position="236"/>
    </location>
</feature>
<dbReference type="Gene3D" id="2.115.10.20">
    <property type="entry name" value="Glycosyl hydrolase domain, family 43"/>
    <property type="match status" value="1"/>
</dbReference>
<comment type="similarity">
    <text evidence="1 5">Belongs to the glycosyl hydrolase 43 family.</text>
</comment>
<keyword evidence="2" id="KW-0732">Signal</keyword>
<evidence type="ECO:0000256" key="4">
    <source>
        <dbReference type="ARBA" id="ARBA00023295"/>
    </source>
</evidence>
<dbReference type="PANTHER" id="PTHR43817:SF1">
    <property type="entry name" value="HYDROLASE, FAMILY 43, PUTATIVE (AFU_ORTHOLOGUE AFUA_3G01660)-RELATED"/>
    <property type="match status" value="1"/>
</dbReference>
<sequence>MSFPGHNVPGQDSHMHQPAYNDHILTITDRSCPDPYVICDKGTYYMTFTVGDRIEIWAADSLFEFEKRARKECVWRPPPDKEYSGDLWAPELHSLHDRWYVYFAATDPKHGNKSHRMFVVAGPPSSHDPLDSSKWEFAGRLEGMPHDQWAIDGTVISLHGGLCFVYSGWPLGTKSDESGHPLSPSSWQKSPFPLIQAARDDTPPYGPGHGNFVSVSGPGGPESLRRRAQRDARLAEDLVPDLEAGSAGPEGGDDADEVAAWDRGEGGGEEEGVAG</sequence>
<dbReference type="Pfam" id="PF04616">
    <property type="entry name" value="Glyco_hydro_43"/>
    <property type="match status" value="1"/>
</dbReference>
<dbReference type="SUPFAM" id="SSF75005">
    <property type="entry name" value="Arabinanase/levansucrase/invertase"/>
    <property type="match status" value="1"/>
</dbReference>
<evidence type="ECO:0000256" key="2">
    <source>
        <dbReference type="ARBA" id="ARBA00022729"/>
    </source>
</evidence>
<organism evidence="7 8">
    <name type="scientific">Pseudopithomyces chartarum</name>
    <dbReference type="NCBI Taxonomy" id="1892770"/>
    <lineage>
        <taxon>Eukaryota</taxon>
        <taxon>Fungi</taxon>
        <taxon>Dikarya</taxon>
        <taxon>Ascomycota</taxon>
        <taxon>Pezizomycotina</taxon>
        <taxon>Dothideomycetes</taxon>
        <taxon>Pleosporomycetidae</taxon>
        <taxon>Pleosporales</taxon>
        <taxon>Massarineae</taxon>
        <taxon>Didymosphaeriaceae</taxon>
        <taxon>Pseudopithomyces</taxon>
    </lineage>
</organism>
<dbReference type="InterPro" id="IPR006710">
    <property type="entry name" value="Glyco_hydro_43"/>
</dbReference>
<evidence type="ECO:0000313" key="7">
    <source>
        <dbReference type="EMBL" id="KAK3215793.1"/>
    </source>
</evidence>
<evidence type="ECO:0000256" key="6">
    <source>
        <dbReference type="SAM" id="MobiDB-lite"/>
    </source>
</evidence>
<dbReference type="PANTHER" id="PTHR43817">
    <property type="entry name" value="GLYCOSYL HYDROLASE"/>
    <property type="match status" value="1"/>
</dbReference>
<dbReference type="GO" id="GO:0004553">
    <property type="term" value="F:hydrolase activity, hydrolyzing O-glycosyl compounds"/>
    <property type="evidence" value="ECO:0007669"/>
    <property type="project" value="InterPro"/>
</dbReference>
<keyword evidence="4 5" id="KW-0326">Glycosidase</keyword>
<accession>A0AAN6M4T1</accession>
<dbReference type="InterPro" id="IPR023296">
    <property type="entry name" value="Glyco_hydro_beta-prop_sf"/>
</dbReference>
<keyword evidence="8" id="KW-1185">Reference proteome</keyword>